<keyword evidence="1" id="KW-0812">Transmembrane</keyword>
<feature type="transmembrane region" description="Helical" evidence="1">
    <location>
        <begin position="284"/>
        <end position="304"/>
    </location>
</feature>
<proteinExistence type="predicted"/>
<organism evidence="3 4">
    <name type="scientific">Mycena metata</name>
    <dbReference type="NCBI Taxonomy" id="1033252"/>
    <lineage>
        <taxon>Eukaryota</taxon>
        <taxon>Fungi</taxon>
        <taxon>Dikarya</taxon>
        <taxon>Basidiomycota</taxon>
        <taxon>Agaricomycotina</taxon>
        <taxon>Agaricomycetes</taxon>
        <taxon>Agaricomycetidae</taxon>
        <taxon>Agaricales</taxon>
        <taxon>Marasmiineae</taxon>
        <taxon>Mycenaceae</taxon>
        <taxon>Mycena</taxon>
    </lineage>
</organism>
<comment type="caution">
    <text evidence="3">The sequence shown here is derived from an EMBL/GenBank/DDBJ whole genome shotgun (WGS) entry which is preliminary data.</text>
</comment>
<gene>
    <name evidence="3" type="ORF">B0H16DRAFT_822781</name>
</gene>
<feature type="transmembrane region" description="Helical" evidence="1">
    <location>
        <begin position="316"/>
        <end position="339"/>
    </location>
</feature>
<dbReference type="PANTHER" id="PTHR35043:SF7">
    <property type="entry name" value="TRANSCRIPTION FACTOR DOMAIN-CONTAINING PROTEIN"/>
    <property type="match status" value="1"/>
</dbReference>
<feature type="signal peptide" evidence="2">
    <location>
        <begin position="1"/>
        <end position="19"/>
    </location>
</feature>
<dbReference type="AlphaFoldDB" id="A0AAD7IW39"/>
<protein>
    <submittedName>
        <fullName evidence="3">Uncharacterized protein</fullName>
    </submittedName>
</protein>
<name>A0AAD7IW39_9AGAR</name>
<reference evidence="3" key="1">
    <citation type="submission" date="2023-03" db="EMBL/GenBank/DDBJ databases">
        <title>Massive genome expansion in bonnet fungi (Mycena s.s.) driven by repeated elements and novel gene families across ecological guilds.</title>
        <authorList>
            <consortium name="Lawrence Berkeley National Laboratory"/>
            <person name="Harder C.B."/>
            <person name="Miyauchi S."/>
            <person name="Viragh M."/>
            <person name="Kuo A."/>
            <person name="Thoen E."/>
            <person name="Andreopoulos B."/>
            <person name="Lu D."/>
            <person name="Skrede I."/>
            <person name="Drula E."/>
            <person name="Henrissat B."/>
            <person name="Morin E."/>
            <person name="Kohler A."/>
            <person name="Barry K."/>
            <person name="LaButti K."/>
            <person name="Morin E."/>
            <person name="Salamov A."/>
            <person name="Lipzen A."/>
            <person name="Mereny Z."/>
            <person name="Hegedus B."/>
            <person name="Baldrian P."/>
            <person name="Stursova M."/>
            <person name="Weitz H."/>
            <person name="Taylor A."/>
            <person name="Grigoriev I.V."/>
            <person name="Nagy L.G."/>
            <person name="Martin F."/>
            <person name="Kauserud H."/>
        </authorList>
    </citation>
    <scope>NUCLEOTIDE SEQUENCE</scope>
    <source>
        <strain evidence="3">CBHHK182m</strain>
    </source>
</reference>
<feature type="transmembrane region" description="Helical" evidence="1">
    <location>
        <begin position="351"/>
        <end position="375"/>
    </location>
</feature>
<keyword evidence="1" id="KW-1133">Transmembrane helix</keyword>
<evidence type="ECO:0000313" key="4">
    <source>
        <dbReference type="Proteomes" id="UP001215598"/>
    </source>
</evidence>
<evidence type="ECO:0000256" key="1">
    <source>
        <dbReference type="SAM" id="Phobius"/>
    </source>
</evidence>
<accession>A0AAD7IW39</accession>
<feature type="transmembrane region" description="Helical" evidence="1">
    <location>
        <begin position="43"/>
        <end position="61"/>
    </location>
</feature>
<keyword evidence="4" id="KW-1185">Reference proteome</keyword>
<sequence length="398" mass="44275">MLFWVFVFLLARQSGLTQGHPDLLVRASETSCDCTINSCRTLFDIIWGCLVTIFACTWVALHQNIPDPKLGWFSLLMRKLRMMLVTIIAPEVVVGFAARQLVSAQWISKEFNVSKTHGFFCNMGGFVSEEGHPVSRRKQLPAYISAIQKIKKADIEDKSKGDTLSKGVAIAQGLWFVTQCLARVSQHLPLTELEVATLAFAVLSVVIRLLWLHKPLDVQQPIIVARSEVEIDPLQGEDIAPMNNSPSLSGKIVDAIFGDYQEYSSLSSTSVPSFYSIEIGAENLVNFAGVFCVGSIFGGIHCAAWNTLFPSMAEMWIWRTSSVFIAAYPVLIFLAAFGARQAPDTDMARAVLRSFMMVGSVVYILCRLFLIVLSFTTLRALPPRTFVDVNWSHYIPHL</sequence>
<dbReference type="Proteomes" id="UP001215598">
    <property type="component" value="Unassembled WGS sequence"/>
</dbReference>
<keyword evidence="2" id="KW-0732">Signal</keyword>
<evidence type="ECO:0000256" key="2">
    <source>
        <dbReference type="SAM" id="SignalP"/>
    </source>
</evidence>
<feature type="chain" id="PRO_5041990667" evidence="2">
    <location>
        <begin position="20"/>
        <end position="398"/>
    </location>
</feature>
<dbReference type="EMBL" id="JARKIB010000061">
    <property type="protein sequence ID" value="KAJ7751614.1"/>
    <property type="molecule type" value="Genomic_DNA"/>
</dbReference>
<evidence type="ECO:0000313" key="3">
    <source>
        <dbReference type="EMBL" id="KAJ7751614.1"/>
    </source>
</evidence>
<dbReference type="PANTHER" id="PTHR35043">
    <property type="entry name" value="TRANSCRIPTION FACTOR DOMAIN-CONTAINING PROTEIN"/>
    <property type="match status" value="1"/>
</dbReference>
<feature type="transmembrane region" description="Helical" evidence="1">
    <location>
        <begin position="82"/>
        <end position="102"/>
    </location>
</feature>
<keyword evidence="1" id="KW-0472">Membrane</keyword>